<evidence type="ECO:0000313" key="2">
    <source>
        <dbReference type="EMBL" id="NYD41978.1"/>
    </source>
</evidence>
<dbReference type="EMBL" id="JACCBG010000001">
    <property type="protein sequence ID" value="NYD41978.1"/>
    <property type="molecule type" value="Genomic_DNA"/>
</dbReference>
<dbReference type="Gene3D" id="3.40.50.150">
    <property type="entry name" value="Vaccinia Virus protein VP39"/>
    <property type="match status" value="1"/>
</dbReference>
<dbReference type="RefSeq" id="WP_179663653.1">
    <property type="nucleotide sequence ID" value="NZ_JACCBG010000001.1"/>
</dbReference>
<keyword evidence="3" id="KW-1185">Reference proteome</keyword>
<accession>A0A7Y9JB34</accession>
<dbReference type="InterPro" id="IPR029063">
    <property type="entry name" value="SAM-dependent_MTases_sf"/>
</dbReference>
<dbReference type="AlphaFoldDB" id="A0A7Y9JB34"/>
<protein>
    <recommendedName>
        <fullName evidence="4">Spermidine synthase</fullName>
    </recommendedName>
</protein>
<evidence type="ECO:0000256" key="1">
    <source>
        <dbReference type="SAM" id="MobiDB-lite"/>
    </source>
</evidence>
<dbReference type="NCBIfam" id="NF037959">
    <property type="entry name" value="MFS_SpdSyn"/>
    <property type="match status" value="1"/>
</dbReference>
<feature type="region of interest" description="Disordered" evidence="1">
    <location>
        <begin position="239"/>
        <end position="260"/>
    </location>
</feature>
<reference evidence="2 3" key="1">
    <citation type="submission" date="2020-07" db="EMBL/GenBank/DDBJ databases">
        <title>Sequencing the genomes of 1000 actinobacteria strains.</title>
        <authorList>
            <person name="Klenk H.-P."/>
        </authorList>
    </citation>
    <scope>NUCLEOTIDE SEQUENCE [LARGE SCALE GENOMIC DNA]</scope>
    <source>
        <strain evidence="2 3">DSM 21350</strain>
    </source>
</reference>
<comment type="caution">
    <text evidence="2">The sequence shown here is derived from an EMBL/GenBank/DDBJ whole genome shotgun (WGS) entry which is preliminary data.</text>
</comment>
<proteinExistence type="predicted"/>
<dbReference type="SUPFAM" id="SSF53335">
    <property type="entry name" value="S-adenosyl-L-methionine-dependent methyltransferases"/>
    <property type="match status" value="1"/>
</dbReference>
<sequence>MEILPADRPGAFVVRVDGADQSLVDLGDPTRLDFDYVRRMGDVLDAWQPEGEPVRIVHVGGAGLTLPRYVAATRPRSAQVVLEPDLRLTEHVREELPLPRRSGIKVRAVDGRAGTAALRAESHDLVVVDAFAAARVPAELVTVEYAASAARALAPAGWLLMNLTDRAPFTWTRRVVAAVRTVLPDLVLSAEPATLRGRRFGNLLLVAGRRGVPAAALRSRTATSGLPYRVLAGGELDSSFGGGRPFTEDDCAPSPLPGDR</sequence>
<gene>
    <name evidence="2" type="ORF">BJZ21_002061</name>
</gene>
<evidence type="ECO:0000313" key="3">
    <source>
        <dbReference type="Proteomes" id="UP000535511"/>
    </source>
</evidence>
<dbReference type="Proteomes" id="UP000535511">
    <property type="component" value="Unassembled WGS sequence"/>
</dbReference>
<organism evidence="2 3">
    <name type="scientific">Nocardioides panaciterrulae</name>
    <dbReference type="NCBI Taxonomy" id="661492"/>
    <lineage>
        <taxon>Bacteria</taxon>
        <taxon>Bacillati</taxon>
        <taxon>Actinomycetota</taxon>
        <taxon>Actinomycetes</taxon>
        <taxon>Propionibacteriales</taxon>
        <taxon>Nocardioidaceae</taxon>
        <taxon>Nocardioides</taxon>
    </lineage>
</organism>
<evidence type="ECO:0008006" key="4">
    <source>
        <dbReference type="Google" id="ProtNLM"/>
    </source>
</evidence>
<name>A0A7Y9JB34_9ACTN</name>